<dbReference type="EC" id="2.3.-.-" evidence="3"/>
<accession>A0ABW0CPP5</accession>
<dbReference type="Proteomes" id="UP001596263">
    <property type="component" value="Unassembled WGS sequence"/>
</dbReference>
<keyword evidence="3" id="KW-0012">Acyltransferase</keyword>
<dbReference type="InterPro" id="IPR000182">
    <property type="entry name" value="GNAT_dom"/>
</dbReference>
<organism evidence="3 4">
    <name type="scientific">Streptomyces coerulescens</name>
    <dbReference type="NCBI Taxonomy" id="29304"/>
    <lineage>
        <taxon>Bacteria</taxon>
        <taxon>Bacillati</taxon>
        <taxon>Actinomycetota</taxon>
        <taxon>Actinomycetes</taxon>
        <taxon>Kitasatosporales</taxon>
        <taxon>Streptomycetaceae</taxon>
        <taxon>Streptomyces</taxon>
    </lineage>
</organism>
<evidence type="ECO:0000256" key="1">
    <source>
        <dbReference type="SAM" id="MobiDB-lite"/>
    </source>
</evidence>
<comment type="caution">
    <text evidence="3">The sequence shown here is derived from an EMBL/GenBank/DDBJ whole genome shotgun (WGS) entry which is preliminary data.</text>
</comment>
<evidence type="ECO:0000313" key="3">
    <source>
        <dbReference type="EMBL" id="MFC5217193.1"/>
    </source>
</evidence>
<dbReference type="CDD" id="cd04301">
    <property type="entry name" value="NAT_SF"/>
    <property type="match status" value="1"/>
</dbReference>
<dbReference type="Pfam" id="PF00583">
    <property type="entry name" value="Acetyltransf_1"/>
    <property type="match status" value="1"/>
</dbReference>
<dbReference type="InterPro" id="IPR016181">
    <property type="entry name" value="Acyl_CoA_acyltransferase"/>
</dbReference>
<evidence type="ECO:0000259" key="2">
    <source>
        <dbReference type="PROSITE" id="PS51186"/>
    </source>
</evidence>
<feature type="region of interest" description="Disordered" evidence="1">
    <location>
        <begin position="1"/>
        <end position="22"/>
    </location>
</feature>
<name>A0ABW0CPP5_STRCD</name>
<proteinExistence type="predicted"/>
<keyword evidence="3" id="KW-0808">Transferase</keyword>
<dbReference type="SUPFAM" id="SSF55729">
    <property type="entry name" value="Acyl-CoA N-acyltransferases (Nat)"/>
    <property type="match status" value="1"/>
</dbReference>
<evidence type="ECO:0000313" key="4">
    <source>
        <dbReference type="Proteomes" id="UP001596263"/>
    </source>
</evidence>
<keyword evidence="4" id="KW-1185">Reference proteome</keyword>
<protein>
    <submittedName>
        <fullName evidence="3">GNAT family N-acetyltransferase</fullName>
        <ecNumber evidence="3">2.3.-.-</ecNumber>
    </submittedName>
</protein>
<dbReference type="EMBL" id="JBHSKM010000019">
    <property type="protein sequence ID" value="MFC5217193.1"/>
    <property type="molecule type" value="Genomic_DNA"/>
</dbReference>
<dbReference type="PROSITE" id="PS51186">
    <property type="entry name" value="GNAT"/>
    <property type="match status" value="1"/>
</dbReference>
<dbReference type="Gene3D" id="3.40.630.30">
    <property type="match status" value="1"/>
</dbReference>
<dbReference type="RefSeq" id="WP_380858665.1">
    <property type="nucleotide sequence ID" value="NZ_JBHSKM010000019.1"/>
</dbReference>
<reference evidence="4" key="1">
    <citation type="journal article" date="2019" name="Int. J. Syst. Evol. Microbiol.">
        <title>The Global Catalogue of Microorganisms (GCM) 10K type strain sequencing project: providing services to taxonomists for standard genome sequencing and annotation.</title>
        <authorList>
            <consortium name="The Broad Institute Genomics Platform"/>
            <consortium name="The Broad Institute Genome Sequencing Center for Infectious Disease"/>
            <person name="Wu L."/>
            <person name="Ma J."/>
        </authorList>
    </citation>
    <scope>NUCLEOTIDE SEQUENCE [LARGE SCALE GENOMIC DNA]</scope>
    <source>
        <strain evidence="4">KCTC 42586</strain>
    </source>
</reference>
<sequence>MYRRANRGPSHGSTSRLPRTPAVVRRHMDIRRATTPAEVAAAEHLFDHPVRTEWAERFLRTAGHHLLVAYVDGEPVGFVSGVETVHPDKGAEMFLYELGVGEPYRRRGIGRALVRRLDALGRGLGCYGMWVLIEAGDEVALATYRSAGGKGDGACSVITWDFR</sequence>
<feature type="domain" description="N-acetyltransferase" evidence="2">
    <location>
        <begin position="28"/>
        <end position="163"/>
    </location>
</feature>
<gene>
    <name evidence="3" type="ORF">ACFPQ9_25470</name>
</gene>
<dbReference type="GO" id="GO:0016746">
    <property type="term" value="F:acyltransferase activity"/>
    <property type="evidence" value="ECO:0007669"/>
    <property type="project" value="UniProtKB-KW"/>
</dbReference>